<keyword evidence="3" id="KW-0804">Transcription</keyword>
<comment type="caution">
    <text evidence="6">The sequence shown here is derived from an EMBL/GenBank/DDBJ whole genome shotgun (WGS) entry which is preliminary data.</text>
</comment>
<feature type="compositionally biased region" description="Polar residues" evidence="4">
    <location>
        <begin position="1"/>
        <end position="14"/>
    </location>
</feature>
<dbReference type="PROSITE" id="PS50888">
    <property type="entry name" value="BHLH"/>
    <property type="match status" value="1"/>
</dbReference>
<proteinExistence type="predicted"/>
<dbReference type="AlphaFoldDB" id="A0A8J4YDX5"/>
<dbReference type="OrthoDB" id="10069510at2759"/>
<feature type="region of interest" description="Disordered" evidence="4">
    <location>
        <begin position="227"/>
        <end position="409"/>
    </location>
</feature>
<reference evidence="6" key="1">
    <citation type="submission" date="2020-07" db="EMBL/GenBank/DDBJ databases">
        <title>The High-quality genome of the commercially important snow crab, Chionoecetes opilio.</title>
        <authorList>
            <person name="Jeong J.-H."/>
            <person name="Ryu S."/>
        </authorList>
    </citation>
    <scope>NUCLEOTIDE SEQUENCE</scope>
    <source>
        <strain evidence="6">MADBK_172401_WGS</strain>
        <tissue evidence="6">Digestive gland</tissue>
    </source>
</reference>
<evidence type="ECO:0000256" key="1">
    <source>
        <dbReference type="ARBA" id="ARBA00023015"/>
    </source>
</evidence>
<dbReference type="Pfam" id="PF00010">
    <property type="entry name" value="HLH"/>
    <property type="match status" value="1"/>
</dbReference>
<evidence type="ECO:0000313" key="7">
    <source>
        <dbReference type="Proteomes" id="UP000770661"/>
    </source>
</evidence>
<feature type="compositionally biased region" description="Low complexity" evidence="4">
    <location>
        <begin position="388"/>
        <end position="409"/>
    </location>
</feature>
<dbReference type="InterPro" id="IPR011598">
    <property type="entry name" value="bHLH_dom"/>
</dbReference>
<evidence type="ECO:0000256" key="2">
    <source>
        <dbReference type="ARBA" id="ARBA00023125"/>
    </source>
</evidence>
<dbReference type="GO" id="GO:0046983">
    <property type="term" value="F:protein dimerization activity"/>
    <property type="evidence" value="ECO:0007669"/>
    <property type="project" value="InterPro"/>
</dbReference>
<evidence type="ECO:0000259" key="5">
    <source>
        <dbReference type="PROSITE" id="PS50888"/>
    </source>
</evidence>
<protein>
    <submittedName>
        <fullName evidence="6">T-cell acute lymphocytic leukemia protein 1</fullName>
    </submittedName>
</protein>
<feature type="compositionally biased region" description="Basic and acidic residues" evidence="4">
    <location>
        <begin position="84"/>
        <end position="100"/>
    </location>
</feature>
<evidence type="ECO:0000256" key="3">
    <source>
        <dbReference type="ARBA" id="ARBA00023163"/>
    </source>
</evidence>
<dbReference type="PANTHER" id="PTHR13864">
    <property type="entry name" value="T-CELL ACUTE LYMPHOCYTIC LEUKEMIA/STEM CELL LEUKEMIA-RELATED"/>
    <property type="match status" value="1"/>
</dbReference>
<dbReference type="PANTHER" id="PTHR13864:SF15">
    <property type="entry name" value="T-CELL ACUTE LYMPHOCYTIC LEUKEMIA PROTEIN 1 HOMOLOG-RELATED"/>
    <property type="match status" value="1"/>
</dbReference>
<feature type="compositionally biased region" description="Basic residues" evidence="4">
    <location>
        <begin position="105"/>
        <end position="116"/>
    </location>
</feature>
<dbReference type="SMART" id="SM00353">
    <property type="entry name" value="HLH"/>
    <property type="match status" value="1"/>
</dbReference>
<gene>
    <name evidence="6" type="primary">tal1</name>
    <name evidence="6" type="ORF">GWK47_036889</name>
</gene>
<feature type="compositionally biased region" description="Low complexity" evidence="4">
    <location>
        <begin position="310"/>
        <end position="334"/>
    </location>
</feature>
<feature type="compositionally biased region" description="Low complexity" evidence="4">
    <location>
        <begin position="238"/>
        <end position="262"/>
    </location>
</feature>
<feature type="compositionally biased region" description="Low complexity" evidence="4">
    <location>
        <begin position="349"/>
        <end position="380"/>
    </location>
</feature>
<keyword evidence="1" id="KW-0805">Transcription regulation</keyword>
<dbReference type="SUPFAM" id="SSF47459">
    <property type="entry name" value="HLH, helix-loop-helix DNA-binding domain"/>
    <property type="match status" value="1"/>
</dbReference>
<dbReference type="InterPro" id="IPR040238">
    <property type="entry name" value="TAL-like"/>
</dbReference>
<feature type="region of interest" description="Disordered" evidence="4">
    <location>
        <begin position="71"/>
        <end position="161"/>
    </location>
</feature>
<dbReference type="GO" id="GO:0000978">
    <property type="term" value="F:RNA polymerase II cis-regulatory region sequence-specific DNA binding"/>
    <property type="evidence" value="ECO:0007669"/>
    <property type="project" value="TreeGrafter"/>
</dbReference>
<evidence type="ECO:0000256" key="4">
    <source>
        <dbReference type="SAM" id="MobiDB-lite"/>
    </source>
</evidence>
<dbReference type="InterPro" id="IPR036638">
    <property type="entry name" value="HLH_DNA-bd_sf"/>
</dbReference>
<keyword evidence="2" id="KW-0238">DNA-binding</keyword>
<dbReference type="Gene3D" id="4.10.280.10">
    <property type="entry name" value="Helix-loop-helix DNA-binding domain"/>
    <property type="match status" value="1"/>
</dbReference>
<organism evidence="6 7">
    <name type="scientific">Chionoecetes opilio</name>
    <name type="common">Atlantic snow crab</name>
    <name type="synonym">Cancer opilio</name>
    <dbReference type="NCBI Taxonomy" id="41210"/>
    <lineage>
        <taxon>Eukaryota</taxon>
        <taxon>Metazoa</taxon>
        <taxon>Ecdysozoa</taxon>
        <taxon>Arthropoda</taxon>
        <taxon>Crustacea</taxon>
        <taxon>Multicrustacea</taxon>
        <taxon>Malacostraca</taxon>
        <taxon>Eumalacostraca</taxon>
        <taxon>Eucarida</taxon>
        <taxon>Decapoda</taxon>
        <taxon>Pleocyemata</taxon>
        <taxon>Brachyura</taxon>
        <taxon>Eubrachyura</taxon>
        <taxon>Majoidea</taxon>
        <taxon>Majidae</taxon>
        <taxon>Chionoecetes</taxon>
    </lineage>
</organism>
<name>A0A8J4YDX5_CHIOP</name>
<sequence>MGDNTASRDWLSSPQAPPIPPSVYQGVVMAEGKPASGSIVSLKVEDENSPPGMGGCVGGCLGRCMGGCSAGDSSDLDLGDDLSDDTRDSTTDDDHGDDPHSGQPLHRRYHPWRRSHGCGGDGDGEGEGGLVAESGVGEARAGSGGEDPEDDSGEGGPPRSVRKVFTNTRERWRQQNVSGAFAELRRLVPTHPPDKKLSKNEILRLTIRYIKLLSSVLEWQQRQDDVNGPADLSGGGNNHHNNNNNININNNNRNSSRNNSHNNDTRGGGSLGLVLPRGSPLSPSDTCVSHDTPLRYRYLSLPSSPPSPHSPRSTSSSSSSGTTLSSLSLTYSSPGIRRTSPLPSVHSLAQPPTAVTTLTTSTTTIVTASSSSSSSSSSPLPQSPALPPVSSSSSGGSASPCPEEPTTTVTPRFHPYVLAVRSLHHGQESLHQGQESLHQGQYLLTLLFPSHTLQRGCECRRAPPPTVLTQATEFTQVLH</sequence>
<dbReference type="GO" id="GO:0000981">
    <property type="term" value="F:DNA-binding transcription factor activity, RNA polymerase II-specific"/>
    <property type="evidence" value="ECO:0007669"/>
    <property type="project" value="InterPro"/>
</dbReference>
<feature type="compositionally biased region" description="Acidic residues" evidence="4">
    <location>
        <begin position="74"/>
        <end position="83"/>
    </location>
</feature>
<dbReference type="CDD" id="cd19708">
    <property type="entry name" value="bHLH_TS_dHLH3B_like"/>
    <property type="match status" value="1"/>
</dbReference>
<dbReference type="FunFam" id="4.10.280.10:FF:000015">
    <property type="entry name" value="T-cell acute lymphocytic leukemia 1"/>
    <property type="match status" value="1"/>
</dbReference>
<feature type="region of interest" description="Disordered" evidence="4">
    <location>
        <begin position="1"/>
        <end position="23"/>
    </location>
</feature>
<evidence type="ECO:0000313" key="6">
    <source>
        <dbReference type="EMBL" id="KAG0726295.1"/>
    </source>
</evidence>
<dbReference type="EMBL" id="JACEEZ010004642">
    <property type="protein sequence ID" value="KAG0726295.1"/>
    <property type="molecule type" value="Genomic_DNA"/>
</dbReference>
<dbReference type="Proteomes" id="UP000770661">
    <property type="component" value="Unassembled WGS sequence"/>
</dbReference>
<accession>A0A8J4YDX5</accession>
<feature type="domain" description="BHLH" evidence="5">
    <location>
        <begin position="161"/>
        <end position="213"/>
    </location>
</feature>
<keyword evidence="7" id="KW-1185">Reference proteome</keyword>